<evidence type="ECO:0000313" key="2">
    <source>
        <dbReference type="EMBL" id="KAK7072577.1"/>
    </source>
</evidence>
<gene>
    <name evidence="2" type="ORF">SK128_010111</name>
</gene>
<feature type="compositionally biased region" description="Low complexity" evidence="1">
    <location>
        <begin position="75"/>
        <end position="84"/>
    </location>
</feature>
<comment type="caution">
    <text evidence="2">The sequence shown here is derived from an EMBL/GenBank/DDBJ whole genome shotgun (WGS) entry which is preliminary data.</text>
</comment>
<protein>
    <submittedName>
        <fullName evidence="2">Uncharacterized protein</fullName>
    </submittedName>
</protein>
<name>A0AAN9A7C2_HALRR</name>
<proteinExistence type="predicted"/>
<keyword evidence="3" id="KW-1185">Reference proteome</keyword>
<dbReference type="EMBL" id="JAXCGZ010013419">
    <property type="protein sequence ID" value="KAK7072577.1"/>
    <property type="molecule type" value="Genomic_DNA"/>
</dbReference>
<dbReference type="Proteomes" id="UP001381693">
    <property type="component" value="Unassembled WGS sequence"/>
</dbReference>
<reference evidence="2 3" key="1">
    <citation type="submission" date="2023-11" db="EMBL/GenBank/DDBJ databases">
        <title>Halocaridina rubra genome assembly.</title>
        <authorList>
            <person name="Smith C."/>
        </authorList>
    </citation>
    <scope>NUCLEOTIDE SEQUENCE [LARGE SCALE GENOMIC DNA]</scope>
    <source>
        <strain evidence="2">EP-1</strain>
        <tissue evidence="2">Whole</tissue>
    </source>
</reference>
<accession>A0AAN9A7C2</accession>
<evidence type="ECO:0000313" key="3">
    <source>
        <dbReference type="Proteomes" id="UP001381693"/>
    </source>
</evidence>
<sequence>MIWVNNSSTHGFLSQERTRSTDIATELRRSDGGDSGSALVEGLIHETSLTSLAPSPSKHDKKVTFAKLLDKMSKEISSSSSDISCAEDKSPSRPSYQWHRPCSGGRQPVQAPTPHCGVQTQQ</sequence>
<organism evidence="2 3">
    <name type="scientific">Halocaridina rubra</name>
    <name type="common">Hawaiian red shrimp</name>
    <dbReference type="NCBI Taxonomy" id="373956"/>
    <lineage>
        <taxon>Eukaryota</taxon>
        <taxon>Metazoa</taxon>
        <taxon>Ecdysozoa</taxon>
        <taxon>Arthropoda</taxon>
        <taxon>Crustacea</taxon>
        <taxon>Multicrustacea</taxon>
        <taxon>Malacostraca</taxon>
        <taxon>Eumalacostraca</taxon>
        <taxon>Eucarida</taxon>
        <taxon>Decapoda</taxon>
        <taxon>Pleocyemata</taxon>
        <taxon>Caridea</taxon>
        <taxon>Atyoidea</taxon>
        <taxon>Atyidae</taxon>
        <taxon>Halocaridina</taxon>
    </lineage>
</organism>
<evidence type="ECO:0000256" key="1">
    <source>
        <dbReference type="SAM" id="MobiDB-lite"/>
    </source>
</evidence>
<dbReference type="AlphaFoldDB" id="A0AAN9A7C2"/>
<feature type="region of interest" description="Disordered" evidence="1">
    <location>
        <begin position="75"/>
        <end position="122"/>
    </location>
</feature>